<dbReference type="PANTHER" id="PTHR43798:SF33">
    <property type="entry name" value="HYDROLASE, PUTATIVE (AFU_ORTHOLOGUE AFUA_2G14860)-RELATED"/>
    <property type="match status" value="1"/>
</dbReference>
<keyword evidence="3" id="KW-1185">Reference proteome</keyword>
<evidence type="ECO:0000313" key="2">
    <source>
        <dbReference type="EMBL" id="TGA98897.1"/>
    </source>
</evidence>
<accession>A0A4Z0GQT8</accession>
<dbReference type="PRINTS" id="PR00412">
    <property type="entry name" value="EPOXHYDRLASE"/>
</dbReference>
<evidence type="ECO:0000313" key="3">
    <source>
        <dbReference type="Proteomes" id="UP000298347"/>
    </source>
</evidence>
<feature type="domain" description="AB hydrolase-1" evidence="1">
    <location>
        <begin position="30"/>
        <end position="273"/>
    </location>
</feature>
<organism evidence="2 3">
    <name type="scientific">Sporolactobacillus shoreae</name>
    <dbReference type="NCBI Taxonomy" id="1465501"/>
    <lineage>
        <taxon>Bacteria</taxon>
        <taxon>Bacillati</taxon>
        <taxon>Bacillota</taxon>
        <taxon>Bacilli</taxon>
        <taxon>Bacillales</taxon>
        <taxon>Sporolactobacillaceae</taxon>
        <taxon>Sporolactobacillus</taxon>
    </lineage>
</organism>
<dbReference type="GO" id="GO:0016787">
    <property type="term" value="F:hydrolase activity"/>
    <property type="evidence" value="ECO:0007669"/>
    <property type="project" value="UniProtKB-KW"/>
</dbReference>
<proteinExistence type="predicted"/>
<dbReference type="Proteomes" id="UP000298347">
    <property type="component" value="Unassembled WGS sequence"/>
</dbReference>
<dbReference type="Pfam" id="PF12697">
    <property type="entry name" value="Abhydrolase_6"/>
    <property type="match status" value="1"/>
</dbReference>
<dbReference type="InterPro" id="IPR000073">
    <property type="entry name" value="AB_hydrolase_1"/>
</dbReference>
<dbReference type="OrthoDB" id="9775557at2"/>
<dbReference type="EMBL" id="SRJD01000005">
    <property type="protein sequence ID" value="TGA98897.1"/>
    <property type="molecule type" value="Genomic_DNA"/>
</dbReference>
<comment type="caution">
    <text evidence="2">The sequence shown here is derived from an EMBL/GenBank/DDBJ whole genome shotgun (WGS) entry which is preliminary data.</text>
</comment>
<reference evidence="2 3" key="1">
    <citation type="journal article" date="2015" name="Int. J. Syst. Evol. Microbiol.">
        <title>Sporolactobacillus shoreae sp. nov. and Sporolactobacillus spathodeae sp. nov., two spore-forming lactic acid bacteria isolated from tree barks in Thailand.</title>
        <authorList>
            <person name="Thamacharoensuk T."/>
            <person name="Kitahara M."/>
            <person name="Ohkuma M."/>
            <person name="Thongchul N."/>
            <person name="Tanasupawat S."/>
        </authorList>
    </citation>
    <scope>NUCLEOTIDE SEQUENCE [LARGE SCALE GENOMIC DNA]</scope>
    <source>
        <strain evidence="2 3">BK92</strain>
    </source>
</reference>
<dbReference type="PANTHER" id="PTHR43798">
    <property type="entry name" value="MONOACYLGLYCEROL LIPASE"/>
    <property type="match status" value="1"/>
</dbReference>
<dbReference type="AlphaFoldDB" id="A0A4Z0GQT8"/>
<gene>
    <name evidence="2" type="ORF">E4665_06095</name>
</gene>
<keyword evidence="2" id="KW-0378">Hydrolase</keyword>
<protein>
    <submittedName>
        <fullName evidence="2">Alpha/beta hydrolase</fullName>
    </submittedName>
</protein>
<dbReference type="PRINTS" id="PR00111">
    <property type="entry name" value="ABHYDROLASE"/>
</dbReference>
<dbReference type="InterPro" id="IPR050266">
    <property type="entry name" value="AB_hydrolase_sf"/>
</dbReference>
<sequence>MWQAHYLTVGKEKINYKIRETGNLSASKAVLLIHGQAWTGEAWTMVAEKLQGIHVIAPDMAGHGDSDETSDNSFDHLSEQLLDILDQLNIEKVWIAAHSWGASLALNFADKYSERVRGFMLLDGGYFNYQKWPGISWAAFTDFSLPEAALESVDAYVRFQSEDTPFWNEKVEKAVRDQVSETKEGKATLKCLPKTELACAKALWNFDPDHHIAHINFPSYLVVARPDEENDKVRKFKTNALNHFEAVVKDCQVVRLENTSHMIMLERPETTADLIWKMIEEK</sequence>
<dbReference type="SUPFAM" id="SSF53474">
    <property type="entry name" value="alpha/beta-Hydrolases"/>
    <property type="match status" value="1"/>
</dbReference>
<name>A0A4Z0GQT8_9BACL</name>
<evidence type="ECO:0000259" key="1">
    <source>
        <dbReference type="Pfam" id="PF12697"/>
    </source>
</evidence>
<dbReference type="Gene3D" id="3.40.50.1820">
    <property type="entry name" value="alpha/beta hydrolase"/>
    <property type="match status" value="1"/>
</dbReference>
<dbReference type="InterPro" id="IPR000639">
    <property type="entry name" value="Epox_hydrolase-like"/>
</dbReference>
<dbReference type="InterPro" id="IPR029058">
    <property type="entry name" value="AB_hydrolase_fold"/>
</dbReference>
<dbReference type="GO" id="GO:0016020">
    <property type="term" value="C:membrane"/>
    <property type="evidence" value="ECO:0007669"/>
    <property type="project" value="TreeGrafter"/>
</dbReference>
<dbReference type="RefSeq" id="WP_135347917.1">
    <property type="nucleotide sequence ID" value="NZ_SRJD01000005.1"/>
</dbReference>